<evidence type="ECO:0000256" key="10">
    <source>
        <dbReference type="ARBA" id="ARBA00048605"/>
    </source>
</evidence>
<dbReference type="Gene3D" id="1.50.10.10">
    <property type="match status" value="1"/>
</dbReference>
<comment type="pathway">
    <text evidence="2">Protein modification; protein glycosylation.</text>
</comment>
<comment type="similarity">
    <text evidence="3 14">Belongs to the glycosyl hydrolase 47 family.</text>
</comment>
<evidence type="ECO:0000256" key="8">
    <source>
        <dbReference type="ARBA" id="ARBA00023295"/>
    </source>
</evidence>
<keyword evidence="17" id="KW-1185">Reference proteome</keyword>
<evidence type="ECO:0000256" key="9">
    <source>
        <dbReference type="ARBA" id="ARBA00047669"/>
    </source>
</evidence>
<dbReference type="InterPro" id="IPR012341">
    <property type="entry name" value="6hp_glycosidase-like_sf"/>
</dbReference>
<feature type="chain" id="PRO_5004067343" description="alpha-1,2-Mannosidase" evidence="15">
    <location>
        <begin position="17"/>
        <end position="497"/>
    </location>
</feature>
<evidence type="ECO:0000256" key="4">
    <source>
        <dbReference type="ARBA" id="ARBA00022729"/>
    </source>
</evidence>
<keyword evidence="12" id="KW-0479">Metal-binding</keyword>
<accession>M5FXR2</accession>
<evidence type="ECO:0000313" key="17">
    <source>
        <dbReference type="Proteomes" id="UP000030653"/>
    </source>
</evidence>
<evidence type="ECO:0000256" key="11">
    <source>
        <dbReference type="PIRSR" id="PIRSR601382-1"/>
    </source>
</evidence>
<comment type="catalytic activity">
    <reaction evidence="9">
        <text>N(4)-(alpha-D-Man-(1-&gt;2)-alpha-D-Man-(1-&gt;2)-alpha-D-Man-(1-&gt;3)-[alpha-D-Man-(1-&gt;3)-[alpha-D-Man-(1-&gt;2)-alpha-D-Man-(1-&gt;6)]-alpha-D-Man-(1-&gt;6)]-beta-D-Man-(1-&gt;4)-beta-D-GlcNAc-(1-&gt;4)-beta-D-GlcNAc)-L-asparaginyl-[protein] (N-glucan mannose isomer 8A1,2,3B1,3) + 3 H2O = N(4)-(alpha-D-Man-(1-&gt;3)-[alpha-D-Man-(1-&gt;3)-[alpha-D-Man-(1-&gt;6)]-alpha-D-Man-(1-&gt;6)]-beta-D-Man-(1-&gt;4)-beta-D-GlcNAc-(1-&gt;4)-beta-D-GlcNAc)-L-asparaginyl-[protein] (N-glucan mannose isomer 5A1,2) + 3 beta-D-mannose</text>
        <dbReference type="Rhea" id="RHEA:56028"/>
        <dbReference type="Rhea" id="RHEA-COMP:14358"/>
        <dbReference type="Rhea" id="RHEA-COMP:14367"/>
        <dbReference type="ChEBI" id="CHEBI:15377"/>
        <dbReference type="ChEBI" id="CHEBI:28563"/>
        <dbReference type="ChEBI" id="CHEBI:59087"/>
        <dbReference type="ChEBI" id="CHEBI:60628"/>
        <dbReference type="EC" id="3.2.1.113"/>
    </reaction>
</comment>
<gene>
    <name evidence="16" type="ORF">DACRYDRAFT_57487</name>
</gene>
<dbReference type="PANTHER" id="PTHR11742:SF101">
    <property type="entry name" value="MANNOSYL-OLIGOSACCHARIDE ALPHA-1,2-MANNOSIDASE 1B"/>
    <property type="match status" value="1"/>
</dbReference>
<dbReference type="InterPro" id="IPR001382">
    <property type="entry name" value="Glyco_hydro_47"/>
</dbReference>
<keyword evidence="12" id="KW-0106">Calcium</keyword>
<reference evidence="16 17" key="1">
    <citation type="journal article" date="2012" name="Science">
        <title>The Paleozoic origin of enzymatic lignin decomposition reconstructed from 31 fungal genomes.</title>
        <authorList>
            <person name="Floudas D."/>
            <person name="Binder M."/>
            <person name="Riley R."/>
            <person name="Barry K."/>
            <person name="Blanchette R.A."/>
            <person name="Henrissat B."/>
            <person name="Martinez A.T."/>
            <person name="Otillar R."/>
            <person name="Spatafora J.W."/>
            <person name="Yadav J.S."/>
            <person name="Aerts A."/>
            <person name="Benoit I."/>
            <person name="Boyd A."/>
            <person name="Carlson A."/>
            <person name="Copeland A."/>
            <person name="Coutinho P.M."/>
            <person name="de Vries R.P."/>
            <person name="Ferreira P."/>
            <person name="Findley K."/>
            <person name="Foster B."/>
            <person name="Gaskell J."/>
            <person name="Glotzer D."/>
            <person name="Gorecki P."/>
            <person name="Heitman J."/>
            <person name="Hesse C."/>
            <person name="Hori C."/>
            <person name="Igarashi K."/>
            <person name="Jurgens J.A."/>
            <person name="Kallen N."/>
            <person name="Kersten P."/>
            <person name="Kohler A."/>
            <person name="Kuees U."/>
            <person name="Kumar T.K.A."/>
            <person name="Kuo A."/>
            <person name="LaButti K."/>
            <person name="Larrondo L.F."/>
            <person name="Lindquist E."/>
            <person name="Ling A."/>
            <person name="Lombard V."/>
            <person name="Lucas S."/>
            <person name="Lundell T."/>
            <person name="Martin R."/>
            <person name="McLaughlin D.J."/>
            <person name="Morgenstern I."/>
            <person name="Morin E."/>
            <person name="Murat C."/>
            <person name="Nagy L.G."/>
            <person name="Nolan M."/>
            <person name="Ohm R.A."/>
            <person name="Patyshakuliyeva A."/>
            <person name="Rokas A."/>
            <person name="Ruiz-Duenas F.J."/>
            <person name="Sabat G."/>
            <person name="Salamov A."/>
            <person name="Samejima M."/>
            <person name="Schmutz J."/>
            <person name="Slot J.C."/>
            <person name="St John F."/>
            <person name="Stenlid J."/>
            <person name="Sun H."/>
            <person name="Sun S."/>
            <person name="Syed K."/>
            <person name="Tsang A."/>
            <person name="Wiebenga A."/>
            <person name="Young D."/>
            <person name="Pisabarro A."/>
            <person name="Eastwood D.C."/>
            <person name="Martin F."/>
            <person name="Cullen D."/>
            <person name="Grigoriev I.V."/>
            <person name="Hibbett D.S."/>
        </authorList>
    </citation>
    <scope>NUCLEOTIDE SEQUENCE [LARGE SCALE GENOMIC DNA]</scope>
    <source>
        <strain evidence="16 17">DJM-731 SS1</strain>
    </source>
</reference>
<evidence type="ECO:0000256" key="6">
    <source>
        <dbReference type="ARBA" id="ARBA00023157"/>
    </source>
</evidence>
<comment type="cofactor">
    <cofactor evidence="1 12">
        <name>Ca(2+)</name>
        <dbReference type="ChEBI" id="CHEBI:29108"/>
    </cofactor>
</comment>
<evidence type="ECO:0000256" key="12">
    <source>
        <dbReference type="PIRSR" id="PIRSR601382-2"/>
    </source>
</evidence>
<dbReference type="Pfam" id="PF01532">
    <property type="entry name" value="Glyco_hydro_47"/>
    <property type="match status" value="1"/>
</dbReference>
<feature type="signal peptide" evidence="15">
    <location>
        <begin position="1"/>
        <end position="16"/>
    </location>
</feature>
<feature type="active site" description="Proton donor" evidence="11">
    <location>
        <position position="119"/>
    </location>
</feature>
<dbReference type="PRINTS" id="PR00747">
    <property type="entry name" value="GLYHDRLASE47"/>
</dbReference>
<feature type="disulfide bond" evidence="13">
    <location>
        <begin position="314"/>
        <end position="343"/>
    </location>
</feature>
<keyword evidence="5 14" id="KW-0378">Hydrolase</keyword>
<dbReference type="GO" id="GO:0005975">
    <property type="term" value="P:carbohydrate metabolic process"/>
    <property type="evidence" value="ECO:0007669"/>
    <property type="project" value="InterPro"/>
</dbReference>
<dbReference type="GeneID" id="63690511"/>
<dbReference type="InterPro" id="IPR050749">
    <property type="entry name" value="Glycosyl_Hydrolase_47"/>
</dbReference>
<dbReference type="OMA" id="SHLACFM"/>
<evidence type="ECO:0000313" key="16">
    <source>
        <dbReference type="EMBL" id="EJT98306.1"/>
    </source>
</evidence>
<dbReference type="AlphaFoldDB" id="M5FXR2"/>
<sequence length="497" mass="54636">MLRVIFLSGLLVVTRGAIQPSVTIPDTAAGYAQQVVDVFQTAYGAYLQYAKGHDDLAPVSKSFVDGRNGWQATVWDALDTMQLMGLDTLYDQALGLITNVNFTRSLTSDAAYRNHSVFESNIRYLGGALSTFELTGKTNTHLIDQVTVLTDRMAYAFDAGPVPFNEVDFSTDPPTAQFGTSNIAQVGTLTLEFSRLSVYTGNDTYRQLAENAVKAVMGQPTPLPGFPAQGIDPPTGTPDGDYVSWGGGSDSYLEYLLKYARITNNADPTFLNAWKQAVDTSIQYLLTQSSVGNWTYLTDFTGGAPFYISSHLACFHGGNWLLGGKLLNNDTIFNIGLKLVDACTNTYHSTPTGFGPEFFTFINVNGASSLTPSSDDLAFYDEHGFWIFPGETDYFLRPEVLESNFYAWRMTGDVKYFNNAVAALDSVTTYLKANAGYAGLNDVTNPSAGMIDDMESFFSAETLKYLYLTFSPFDKISLDEYVFNTEAHPYEAPVWTH</sequence>
<dbReference type="GO" id="GO:0005509">
    <property type="term" value="F:calcium ion binding"/>
    <property type="evidence" value="ECO:0007669"/>
    <property type="project" value="InterPro"/>
</dbReference>
<dbReference type="GO" id="GO:0016020">
    <property type="term" value="C:membrane"/>
    <property type="evidence" value="ECO:0007669"/>
    <property type="project" value="InterPro"/>
</dbReference>
<dbReference type="InterPro" id="IPR036026">
    <property type="entry name" value="Seven-hairpin_glycosidases"/>
</dbReference>
<evidence type="ECO:0000256" key="15">
    <source>
        <dbReference type="SAM" id="SignalP"/>
    </source>
</evidence>
<proteinExistence type="inferred from homology"/>
<evidence type="ECO:0000256" key="3">
    <source>
        <dbReference type="ARBA" id="ARBA00007658"/>
    </source>
</evidence>
<evidence type="ECO:0000256" key="14">
    <source>
        <dbReference type="RuleBase" id="RU361193"/>
    </source>
</evidence>
<evidence type="ECO:0000256" key="7">
    <source>
        <dbReference type="ARBA" id="ARBA00023180"/>
    </source>
</evidence>
<protein>
    <recommendedName>
        <fullName evidence="14">alpha-1,2-Mannosidase</fullName>
        <ecNumber evidence="14">3.2.1.-</ecNumber>
    </recommendedName>
</protein>
<comment type="catalytic activity">
    <reaction evidence="10">
        <text>N(4)-(alpha-D-Man-(1-&gt;2)-alpha-D-Man-(1-&gt;2)-alpha-D-Man-(1-&gt;3)-[alpha-D-Man-(1-&gt;2)-alpha-D-Man-(1-&gt;3)-[alpha-D-Man-(1-&gt;2)-alpha-D-Man-(1-&gt;6)]-alpha-D-Man-(1-&gt;6)]-beta-D-Man-(1-&gt;4)-beta-D-GlcNAc-(1-&gt;4)-beta-D-GlcNAc)-L-asparaginyl-[protein] (N-glucan mannose isomer 9A1,2,3B1,2,3) + 4 H2O = N(4)-(alpha-D-Man-(1-&gt;3)-[alpha-D-Man-(1-&gt;3)-[alpha-D-Man-(1-&gt;6)]-alpha-D-Man-(1-&gt;6)]-beta-D-Man-(1-&gt;4)-beta-D-GlcNAc-(1-&gt;4)-beta-D-GlcNAc)-L-asparaginyl-[protein] (N-glucan mannose isomer 5A1,2) + 4 beta-D-mannose</text>
        <dbReference type="Rhea" id="RHEA:56008"/>
        <dbReference type="Rhea" id="RHEA-COMP:14356"/>
        <dbReference type="Rhea" id="RHEA-COMP:14367"/>
        <dbReference type="ChEBI" id="CHEBI:15377"/>
        <dbReference type="ChEBI" id="CHEBI:28563"/>
        <dbReference type="ChEBI" id="CHEBI:59087"/>
        <dbReference type="ChEBI" id="CHEBI:139493"/>
        <dbReference type="EC" id="3.2.1.113"/>
    </reaction>
</comment>
<dbReference type="SUPFAM" id="SSF48225">
    <property type="entry name" value="Seven-hairpin glycosidases"/>
    <property type="match status" value="1"/>
</dbReference>
<evidence type="ECO:0000256" key="1">
    <source>
        <dbReference type="ARBA" id="ARBA00001913"/>
    </source>
</evidence>
<name>M5FXR2_DACPD</name>
<dbReference type="GO" id="GO:0004571">
    <property type="term" value="F:mannosyl-oligosaccharide 1,2-alpha-mannosidase activity"/>
    <property type="evidence" value="ECO:0007669"/>
    <property type="project" value="UniProtKB-EC"/>
</dbReference>
<dbReference type="PANTHER" id="PTHR11742">
    <property type="entry name" value="MANNOSYL-OLIGOSACCHARIDE ALPHA-1,2-MANNOSIDASE-RELATED"/>
    <property type="match status" value="1"/>
</dbReference>
<dbReference type="HOGENOM" id="CLU_003818_0_2_1"/>
<evidence type="ECO:0000256" key="5">
    <source>
        <dbReference type="ARBA" id="ARBA00022801"/>
    </source>
</evidence>
<keyword evidence="8 14" id="KW-0326">Glycosidase</keyword>
<dbReference type="EMBL" id="JH795873">
    <property type="protein sequence ID" value="EJT98306.1"/>
    <property type="molecule type" value="Genomic_DNA"/>
</dbReference>
<keyword evidence="6 13" id="KW-1015">Disulfide bond</keyword>
<dbReference type="Proteomes" id="UP000030653">
    <property type="component" value="Unassembled WGS sequence"/>
</dbReference>
<dbReference type="RefSeq" id="XP_040625204.1">
    <property type="nucleotide sequence ID" value="XM_040775449.1"/>
</dbReference>
<dbReference type="STRING" id="1858805.M5FXR2"/>
<keyword evidence="4 15" id="KW-0732">Signal</keyword>
<evidence type="ECO:0000256" key="13">
    <source>
        <dbReference type="PIRSR" id="PIRSR601382-3"/>
    </source>
</evidence>
<keyword evidence="7" id="KW-0325">Glycoprotein</keyword>
<dbReference type="GO" id="GO:0005783">
    <property type="term" value="C:endoplasmic reticulum"/>
    <property type="evidence" value="ECO:0007669"/>
    <property type="project" value="TreeGrafter"/>
</dbReference>
<feature type="active site" evidence="11">
    <location>
        <position position="399"/>
    </location>
</feature>
<organism evidence="16 17">
    <name type="scientific">Dacryopinax primogenitus (strain DJM 731)</name>
    <name type="common">Brown rot fungus</name>
    <dbReference type="NCBI Taxonomy" id="1858805"/>
    <lineage>
        <taxon>Eukaryota</taxon>
        <taxon>Fungi</taxon>
        <taxon>Dikarya</taxon>
        <taxon>Basidiomycota</taxon>
        <taxon>Agaricomycotina</taxon>
        <taxon>Dacrymycetes</taxon>
        <taxon>Dacrymycetales</taxon>
        <taxon>Dacrymycetaceae</taxon>
        <taxon>Dacryopinax</taxon>
    </lineage>
</organism>
<dbReference type="EC" id="3.2.1.-" evidence="14"/>
<feature type="active site" evidence="11">
    <location>
        <position position="250"/>
    </location>
</feature>
<evidence type="ECO:0000256" key="2">
    <source>
        <dbReference type="ARBA" id="ARBA00004922"/>
    </source>
</evidence>
<feature type="binding site" evidence="12">
    <location>
        <position position="485"/>
    </location>
    <ligand>
        <name>Ca(2+)</name>
        <dbReference type="ChEBI" id="CHEBI:29108"/>
    </ligand>
</feature>
<dbReference type="OrthoDB" id="8118055at2759"/>
<dbReference type="GO" id="GO:0036503">
    <property type="term" value="P:ERAD pathway"/>
    <property type="evidence" value="ECO:0007669"/>
    <property type="project" value="UniProtKB-ARBA"/>
</dbReference>
<feature type="active site" description="Proton donor" evidence="11">
    <location>
        <position position="357"/>
    </location>
</feature>